<evidence type="ECO:0000256" key="1">
    <source>
        <dbReference type="SAM" id="MobiDB-lite"/>
    </source>
</evidence>
<name>A0A5Q4ZJW0_9BURK</name>
<gene>
    <name evidence="2" type="ORF">PDMSB3_1306</name>
</gene>
<evidence type="ECO:0000313" key="2">
    <source>
        <dbReference type="EMBL" id="VVD27768.1"/>
    </source>
</evidence>
<dbReference type="EMBL" id="LR699553">
    <property type="protein sequence ID" value="VVD27768.1"/>
    <property type="molecule type" value="Genomic_DNA"/>
</dbReference>
<reference evidence="2 3" key="1">
    <citation type="submission" date="2019-08" db="EMBL/GenBank/DDBJ databases">
        <authorList>
            <person name="Herpell B J."/>
        </authorList>
    </citation>
    <scope>NUCLEOTIDE SEQUENCE [LARGE SCALE GENOMIC DNA]</scope>
    <source>
        <strain evidence="3">Msb3</strain>
    </source>
</reference>
<sequence>MQLAPDLPAGAVGRARQTKNGSQKPPFSHVVQQLAQANDYLSRATDRAGLALPRNA</sequence>
<organism evidence="2 3">
    <name type="scientific">Paraburkholderia dioscoreae</name>
    <dbReference type="NCBI Taxonomy" id="2604047"/>
    <lineage>
        <taxon>Bacteria</taxon>
        <taxon>Pseudomonadati</taxon>
        <taxon>Pseudomonadota</taxon>
        <taxon>Betaproteobacteria</taxon>
        <taxon>Burkholderiales</taxon>
        <taxon>Burkholderiaceae</taxon>
        <taxon>Paraburkholderia</taxon>
    </lineage>
</organism>
<protein>
    <submittedName>
        <fullName evidence="2">Uncharacterized protein</fullName>
    </submittedName>
</protein>
<proteinExistence type="predicted"/>
<accession>A0A5Q4ZJW0</accession>
<feature type="region of interest" description="Disordered" evidence="1">
    <location>
        <begin position="1"/>
        <end position="27"/>
    </location>
</feature>
<dbReference type="KEGG" id="pdio:PDMSB3_1306"/>
<evidence type="ECO:0000313" key="3">
    <source>
        <dbReference type="Proteomes" id="UP000325811"/>
    </source>
</evidence>
<dbReference type="AlphaFoldDB" id="A0A5Q4ZJW0"/>
<dbReference type="Proteomes" id="UP000325811">
    <property type="component" value="Chromosome I"/>
</dbReference>
<keyword evidence="3" id="KW-1185">Reference proteome</keyword>
<feature type="compositionally biased region" description="Polar residues" evidence="1">
    <location>
        <begin position="18"/>
        <end position="27"/>
    </location>
</feature>